<organism evidence="2 3">
    <name type="scientific">Halopelagius longus</name>
    <dbReference type="NCBI Taxonomy" id="1236180"/>
    <lineage>
        <taxon>Archaea</taxon>
        <taxon>Methanobacteriati</taxon>
        <taxon>Methanobacteriota</taxon>
        <taxon>Stenosarchaea group</taxon>
        <taxon>Halobacteria</taxon>
        <taxon>Halobacteriales</taxon>
        <taxon>Haloferacaceae</taxon>
    </lineage>
</organism>
<comment type="caution">
    <text evidence="2">The sequence shown here is derived from an EMBL/GenBank/DDBJ whole genome shotgun (WGS) entry which is preliminary data.</text>
</comment>
<dbReference type="InterPro" id="IPR047676">
    <property type="entry name" value="FxLYD_dom"/>
</dbReference>
<feature type="region of interest" description="Disordered" evidence="1">
    <location>
        <begin position="178"/>
        <end position="201"/>
    </location>
</feature>
<feature type="region of interest" description="Disordered" evidence="1">
    <location>
        <begin position="28"/>
        <end position="75"/>
    </location>
</feature>
<feature type="compositionally biased region" description="Low complexity" evidence="1">
    <location>
        <begin position="190"/>
        <end position="201"/>
    </location>
</feature>
<dbReference type="AlphaFoldDB" id="A0A370IM08"/>
<feature type="compositionally biased region" description="Gly residues" evidence="1">
    <location>
        <begin position="28"/>
        <end position="40"/>
    </location>
</feature>
<evidence type="ECO:0000313" key="2">
    <source>
        <dbReference type="EMBL" id="RDI71727.1"/>
    </source>
</evidence>
<dbReference type="OrthoDB" id="307372at2157"/>
<dbReference type="InterPro" id="IPR006311">
    <property type="entry name" value="TAT_signal"/>
</dbReference>
<name>A0A370IM08_9EURY</name>
<evidence type="ECO:0000313" key="3">
    <source>
        <dbReference type="Proteomes" id="UP000255421"/>
    </source>
</evidence>
<evidence type="ECO:0000256" key="1">
    <source>
        <dbReference type="SAM" id="MobiDB-lite"/>
    </source>
</evidence>
<proteinExistence type="predicted"/>
<accession>A0A370IM08</accession>
<dbReference type="EMBL" id="QQST01000001">
    <property type="protein sequence ID" value="RDI71727.1"/>
    <property type="molecule type" value="Genomic_DNA"/>
</dbReference>
<dbReference type="Proteomes" id="UP000255421">
    <property type="component" value="Unassembled WGS sequence"/>
</dbReference>
<keyword evidence="3" id="KW-1185">Reference proteome</keyword>
<sequence length="201" mass="20738">MDQSRRAFLERMGAVAIGVGLAGCSGESGGGTETGAGGTEAGQTTTAEQTTAETESGTEATGTTESTGTSGSMEGTVVTAESTNGLNITEHNFFQSGDAAGVEGVLKNTTDKTFEYAEVKVSPLNETGDRAGQFYTSTEAQNVNTLKPGQTWNFVVSFSSEWVQDFNKYEIWATGTTQMEGTESGGNGTATGTATETQTQG</sequence>
<dbReference type="PROSITE" id="PS51257">
    <property type="entry name" value="PROKAR_LIPOPROTEIN"/>
    <property type="match status" value="1"/>
</dbReference>
<reference evidence="2 3" key="1">
    <citation type="submission" date="2018-07" db="EMBL/GenBank/DDBJ databases">
        <title>Genome sequence of extremly halophilic archaeon Halopelagius longus strain BC12-B1.</title>
        <authorList>
            <person name="Zhang X."/>
        </authorList>
    </citation>
    <scope>NUCLEOTIDE SEQUENCE [LARGE SCALE GENOMIC DNA]</scope>
    <source>
        <strain evidence="2 3">BC12-B1</strain>
    </source>
</reference>
<gene>
    <name evidence="2" type="ORF">DWB78_08300</name>
</gene>
<dbReference type="PROSITE" id="PS51318">
    <property type="entry name" value="TAT"/>
    <property type="match status" value="1"/>
</dbReference>
<protein>
    <submittedName>
        <fullName evidence="2">Uncharacterized protein</fullName>
    </submittedName>
</protein>
<feature type="compositionally biased region" description="Low complexity" evidence="1">
    <location>
        <begin position="41"/>
        <end position="75"/>
    </location>
</feature>
<dbReference type="RefSeq" id="WP_092538363.1">
    <property type="nucleotide sequence ID" value="NZ_FNKQ01000003.1"/>
</dbReference>
<dbReference type="NCBIfam" id="NF038353">
    <property type="entry name" value="FxLYD_dom"/>
    <property type="match status" value="1"/>
</dbReference>